<dbReference type="SUPFAM" id="SSF55874">
    <property type="entry name" value="ATPase domain of HSP90 chaperone/DNA topoisomerase II/histidine kinase"/>
    <property type="match status" value="1"/>
</dbReference>
<dbReference type="Proteomes" id="UP000823912">
    <property type="component" value="Unassembled WGS sequence"/>
</dbReference>
<keyword evidence="3" id="KW-0808">Transferase</keyword>
<evidence type="ECO:0000313" key="3">
    <source>
        <dbReference type="EMBL" id="HIR70729.1"/>
    </source>
</evidence>
<feature type="domain" description="Sensor histidine kinase NatK-like C-terminal" evidence="2">
    <location>
        <begin position="283"/>
        <end position="388"/>
    </location>
</feature>
<evidence type="ECO:0000313" key="4">
    <source>
        <dbReference type="Proteomes" id="UP000823912"/>
    </source>
</evidence>
<keyword evidence="1" id="KW-0812">Transmembrane</keyword>
<protein>
    <submittedName>
        <fullName evidence="3">Sensor histidine kinase</fullName>
    </submittedName>
</protein>
<keyword evidence="1" id="KW-1133">Transmembrane helix</keyword>
<feature type="transmembrane region" description="Helical" evidence="1">
    <location>
        <begin position="25"/>
        <end position="43"/>
    </location>
</feature>
<accession>A0A9D1JB75</accession>
<feature type="transmembrane region" description="Helical" evidence="1">
    <location>
        <begin position="50"/>
        <end position="71"/>
    </location>
</feature>
<reference evidence="3" key="2">
    <citation type="journal article" date="2021" name="PeerJ">
        <title>Extensive microbial diversity within the chicken gut microbiome revealed by metagenomics and culture.</title>
        <authorList>
            <person name="Gilroy R."/>
            <person name="Ravi A."/>
            <person name="Getino M."/>
            <person name="Pursley I."/>
            <person name="Horton D.L."/>
            <person name="Alikhan N.F."/>
            <person name="Baker D."/>
            <person name="Gharbi K."/>
            <person name="Hall N."/>
            <person name="Watson M."/>
            <person name="Adriaenssens E.M."/>
            <person name="Foster-Nyarko E."/>
            <person name="Jarju S."/>
            <person name="Secka A."/>
            <person name="Antonio M."/>
            <person name="Oren A."/>
            <person name="Chaudhuri R.R."/>
            <person name="La Ragione R."/>
            <person name="Hildebrand F."/>
            <person name="Pallen M.J."/>
        </authorList>
    </citation>
    <scope>NUCLEOTIDE SEQUENCE</scope>
    <source>
        <strain evidence="3">ChiSjej5B23-6657</strain>
    </source>
</reference>
<keyword evidence="3" id="KW-0418">Kinase</keyword>
<dbReference type="GO" id="GO:0016301">
    <property type="term" value="F:kinase activity"/>
    <property type="evidence" value="ECO:0007669"/>
    <property type="project" value="UniProtKB-KW"/>
</dbReference>
<evidence type="ECO:0000259" key="2">
    <source>
        <dbReference type="Pfam" id="PF14501"/>
    </source>
</evidence>
<name>A0A9D1JB75_9FIRM</name>
<proteinExistence type="predicted"/>
<organism evidence="3 4">
    <name type="scientific">Candidatus Pullilachnospira gallistercoris</name>
    <dbReference type="NCBI Taxonomy" id="2840911"/>
    <lineage>
        <taxon>Bacteria</taxon>
        <taxon>Bacillati</taxon>
        <taxon>Bacillota</taxon>
        <taxon>Clostridia</taxon>
        <taxon>Lachnospirales</taxon>
        <taxon>Lachnospiraceae</taxon>
        <taxon>Lachnospiraceae incertae sedis</taxon>
        <taxon>Candidatus Pullilachnospira</taxon>
    </lineage>
</organism>
<sequence length="393" mass="43910">GAFGLAVATALALTWVLPEGMGWDILLQCCYLAILTGVVFACVRLRRPACVYVAVWVLAVSRFIMSLWIGLRGAFPIFAESGVAALAGLAALYTVIYLLLMFTTARTMPKGGSYDIGPRQMISALLIVLIIECLTFALFYGGGNFHLNMYYIAVLLAEFYCLTMLYMQTELFKKSALEKEFLTMNLLWQQQRDQYQLTRENIDLINRKCHDLKHQVQALRMMGNDDVREKYLKELEQSVQIYDAMVKTGNEALDTLLTEKSLYCEAHGIKISCVVDGKSLAFLDPVDLYAILGNALDNAVEGVSGFSDKTKRLIDLAVYTRNQFLAITVSNPVEGELQFLGGLPVTTKKDRGYHGFGLRSIRHTVRQYGGHINVSVEHGTFLLKMIIPLPKQA</sequence>
<keyword evidence="1" id="KW-0472">Membrane</keyword>
<feature type="transmembrane region" description="Helical" evidence="1">
    <location>
        <begin position="149"/>
        <end position="167"/>
    </location>
</feature>
<dbReference type="PANTHER" id="PTHR40448:SF1">
    <property type="entry name" value="TWO-COMPONENT SENSOR HISTIDINE KINASE"/>
    <property type="match status" value="1"/>
</dbReference>
<dbReference type="Gene3D" id="3.30.565.10">
    <property type="entry name" value="Histidine kinase-like ATPase, C-terminal domain"/>
    <property type="match status" value="1"/>
</dbReference>
<dbReference type="CDD" id="cd16935">
    <property type="entry name" value="HATPase_AgrC-ComD-like"/>
    <property type="match status" value="1"/>
</dbReference>
<dbReference type="GO" id="GO:0042802">
    <property type="term" value="F:identical protein binding"/>
    <property type="evidence" value="ECO:0007669"/>
    <property type="project" value="TreeGrafter"/>
</dbReference>
<dbReference type="AlphaFoldDB" id="A0A9D1JB75"/>
<dbReference type="InterPro" id="IPR032834">
    <property type="entry name" value="NatK-like_C"/>
</dbReference>
<feature type="transmembrane region" description="Helical" evidence="1">
    <location>
        <begin position="77"/>
        <end position="100"/>
    </location>
</feature>
<evidence type="ECO:0000256" key="1">
    <source>
        <dbReference type="SAM" id="Phobius"/>
    </source>
</evidence>
<reference evidence="3" key="1">
    <citation type="submission" date="2020-10" db="EMBL/GenBank/DDBJ databases">
        <authorList>
            <person name="Gilroy R."/>
        </authorList>
    </citation>
    <scope>NUCLEOTIDE SEQUENCE</scope>
    <source>
        <strain evidence="3">ChiSjej5B23-6657</strain>
    </source>
</reference>
<dbReference type="InterPro" id="IPR036890">
    <property type="entry name" value="HATPase_C_sf"/>
</dbReference>
<gene>
    <name evidence="3" type="ORF">IAA55_05570</name>
</gene>
<dbReference type="Pfam" id="PF14501">
    <property type="entry name" value="HATPase_c_5"/>
    <property type="match status" value="1"/>
</dbReference>
<dbReference type="EMBL" id="DVHM01000090">
    <property type="protein sequence ID" value="HIR70729.1"/>
    <property type="molecule type" value="Genomic_DNA"/>
</dbReference>
<feature type="non-terminal residue" evidence="3">
    <location>
        <position position="1"/>
    </location>
</feature>
<dbReference type="PANTHER" id="PTHR40448">
    <property type="entry name" value="TWO-COMPONENT SENSOR HISTIDINE KINASE"/>
    <property type="match status" value="1"/>
</dbReference>
<comment type="caution">
    <text evidence="3">The sequence shown here is derived from an EMBL/GenBank/DDBJ whole genome shotgun (WGS) entry which is preliminary data.</text>
</comment>
<feature type="transmembrane region" description="Helical" evidence="1">
    <location>
        <begin position="121"/>
        <end position="143"/>
    </location>
</feature>